<reference evidence="6" key="1">
    <citation type="submission" date="2021-06" db="EMBL/GenBank/DDBJ databases">
        <authorList>
            <person name="Kallberg Y."/>
            <person name="Tangrot J."/>
            <person name="Rosling A."/>
        </authorList>
    </citation>
    <scope>NUCLEOTIDE SEQUENCE</scope>
    <source>
        <strain evidence="6">MT106</strain>
    </source>
</reference>
<feature type="domain" description="Rab-GAP TBC" evidence="5">
    <location>
        <begin position="529"/>
        <end position="714"/>
    </location>
</feature>
<dbReference type="FunFam" id="1.10.10.750:FF:000003">
    <property type="entry name" value="GTPase activating protein (Evi5)"/>
    <property type="match status" value="1"/>
</dbReference>
<dbReference type="OrthoDB" id="295078at2759"/>
<feature type="compositionally biased region" description="Low complexity" evidence="4">
    <location>
        <begin position="287"/>
        <end position="296"/>
    </location>
</feature>
<dbReference type="SUPFAM" id="SSF47923">
    <property type="entry name" value="Ypt/Rab-GAP domain of gyp1p"/>
    <property type="match status" value="2"/>
</dbReference>
<evidence type="ECO:0000256" key="2">
    <source>
        <dbReference type="ARBA" id="ARBA00023054"/>
    </source>
</evidence>
<dbReference type="Proteomes" id="UP000789831">
    <property type="component" value="Unassembled WGS sequence"/>
</dbReference>
<dbReference type="InterPro" id="IPR035969">
    <property type="entry name" value="Rab-GAP_TBC_sf"/>
</dbReference>
<accession>A0A9N8YJ41</accession>
<feature type="region of interest" description="Disordered" evidence="4">
    <location>
        <begin position="1"/>
        <end position="163"/>
    </location>
</feature>
<dbReference type="Gene3D" id="1.10.472.80">
    <property type="entry name" value="Ypt/Rab-GAP domain of gyp1p, domain 3"/>
    <property type="match status" value="1"/>
</dbReference>
<organism evidence="6 7">
    <name type="scientific">Ambispora gerdemannii</name>
    <dbReference type="NCBI Taxonomy" id="144530"/>
    <lineage>
        <taxon>Eukaryota</taxon>
        <taxon>Fungi</taxon>
        <taxon>Fungi incertae sedis</taxon>
        <taxon>Mucoromycota</taxon>
        <taxon>Glomeromycotina</taxon>
        <taxon>Glomeromycetes</taxon>
        <taxon>Archaeosporales</taxon>
        <taxon>Ambisporaceae</taxon>
        <taxon>Ambispora</taxon>
    </lineage>
</organism>
<feature type="region of interest" description="Disordered" evidence="4">
    <location>
        <begin position="263"/>
        <end position="298"/>
    </location>
</feature>
<feature type="region of interest" description="Disordered" evidence="4">
    <location>
        <begin position="181"/>
        <end position="224"/>
    </location>
</feature>
<dbReference type="EMBL" id="CAJVPL010000027">
    <property type="protein sequence ID" value="CAG8435539.1"/>
    <property type="molecule type" value="Genomic_DNA"/>
</dbReference>
<evidence type="ECO:0000259" key="5">
    <source>
        <dbReference type="PROSITE" id="PS50086"/>
    </source>
</evidence>
<feature type="compositionally biased region" description="Low complexity" evidence="4">
    <location>
        <begin position="269"/>
        <end position="280"/>
    </location>
</feature>
<dbReference type="PROSITE" id="PS50086">
    <property type="entry name" value="TBC_RABGAP"/>
    <property type="match status" value="1"/>
</dbReference>
<evidence type="ECO:0000256" key="4">
    <source>
        <dbReference type="SAM" id="MobiDB-lite"/>
    </source>
</evidence>
<dbReference type="Gene3D" id="1.10.8.270">
    <property type="entry name" value="putative rabgap domain of human tbc1 domain family member 14 like domains"/>
    <property type="match status" value="1"/>
</dbReference>
<dbReference type="Gene3D" id="1.10.10.750">
    <property type="entry name" value="Ypt/Rab-GAP domain of gyp1p, domain 1"/>
    <property type="match status" value="1"/>
</dbReference>
<comment type="caution">
    <text evidence="6">The sequence shown here is derived from an EMBL/GenBank/DDBJ whole genome shotgun (WGS) entry which is preliminary data.</text>
</comment>
<dbReference type="SMART" id="SM00164">
    <property type="entry name" value="TBC"/>
    <property type="match status" value="1"/>
</dbReference>
<dbReference type="GO" id="GO:0005096">
    <property type="term" value="F:GTPase activator activity"/>
    <property type="evidence" value="ECO:0007669"/>
    <property type="project" value="UniProtKB-KW"/>
</dbReference>
<name>A0A9N8YJ41_9GLOM</name>
<feature type="compositionally biased region" description="Polar residues" evidence="4">
    <location>
        <begin position="46"/>
        <end position="57"/>
    </location>
</feature>
<proteinExistence type="predicted"/>
<protein>
    <submittedName>
        <fullName evidence="6">3691_t:CDS:1</fullName>
    </submittedName>
</protein>
<keyword evidence="7" id="KW-1185">Reference proteome</keyword>
<evidence type="ECO:0000313" key="6">
    <source>
        <dbReference type="EMBL" id="CAG8435539.1"/>
    </source>
</evidence>
<dbReference type="InterPro" id="IPR050302">
    <property type="entry name" value="Rab_GAP_TBC_domain"/>
</dbReference>
<feature type="coiled-coil region" evidence="3">
    <location>
        <begin position="905"/>
        <end position="946"/>
    </location>
</feature>
<dbReference type="InterPro" id="IPR000195">
    <property type="entry name" value="Rab-GAP-TBC_dom"/>
</dbReference>
<feature type="coiled-coil region" evidence="3">
    <location>
        <begin position="819"/>
        <end position="853"/>
    </location>
</feature>
<evidence type="ECO:0000256" key="3">
    <source>
        <dbReference type="SAM" id="Coils"/>
    </source>
</evidence>
<dbReference type="Pfam" id="PF23436">
    <property type="entry name" value="RabGap-TBC_2"/>
    <property type="match status" value="1"/>
</dbReference>
<gene>
    <name evidence="6" type="ORF">AGERDE_LOCUS549</name>
</gene>
<dbReference type="GO" id="GO:0031267">
    <property type="term" value="F:small GTPase binding"/>
    <property type="evidence" value="ECO:0007669"/>
    <property type="project" value="TreeGrafter"/>
</dbReference>
<feature type="compositionally biased region" description="Low complexity" evidence="4">
    <location>
        <begin position="125"/>
        <end position="163"/>
    </location>
</feature>
<feature type="compositionally biased region" description="Basic and acidic residues" evidence="4">
    <location>
        <begin position="32"/>
        <end position="43"/>
    </location>
</feature>
<feature type="compositionally biased region" description="Basic and acidic residues" evidence="4">
    <location>
        <begin position="181"/>
        <end position="201"/>
    </location>
</feature>
<dbReference type="PANTHER" id="PTHR47219:SF9">
    <property type="entry name" value="GTPASE ACTIVATING PROTEIN AND CENTROSOME-ASSOCIATED, ISOFORM B"/>
    <property type="match status" value="1"/>
</dbReference>
<feature type="compositionally biased region" description="Low complexity" evidence="4">
    <location>
        <begin position="58"/>
        <end position="68"/>
    </location>
</feature>
<evidence type="ECO:0000313" key="7">
    <source>
        <dbReference type="Proteomes" id="UP000789831"/>
    </source>
</evidence>
<feature type="compositionally biased region" description="Polar residues" evidence="4">
    <location>
        <begin position="78"/>
        <end position="94"/>
    </location>
</feature>
<dbReference type="AlphaFoldDB" id="A0A9N8YJ41"/>
<evidence type="ECO:0000256" key="1">
    <source>
        <dbReference type="ARBA" id="ARBA00022468"/>
    </source>
</evidence>
<sequence length="955" mass="108294">MATGAQVDQEAFMIDSYTSNSETEQITNNSNRDSDKGGVKNVERASISSSMFSNGGVSINNKSSSEASSTKDDKINKHLSTSSSIYEEGTNYSSFDEEDEESGAVLLDIATENPITKAQPDIESRSSSNNSFLSDSISSSNSSTTDNTITDHTSDLSSDSEDLLNNNKEIVELKNNESKLLSDKKVDDNKTANETMEEHNNNETANETLEEHNNNKTANETSSNIFIPSNLNSAEEVSSPENISEFSIDSENLANIPMLNKEKELENDSSTSSSSYSSNSSHERASSKSSVSSVSSLQRAELKRPIAIEVIKELDEQQQLQQKEEYESKNRMSVASLGENPHLNDISLNDDIEQEEDNNSWSFSKNLQAPVKSLTSFINSFSSPSTPIAEIHEDTENHGDIMYPKTPTSGRSFTSLFSLRSGHSSTTSIPDTEMRRSSNASVISQNSNYDLLLAKIDKENEIMTSNPRARRLSLQGMEEIKKSFERVQNNIVDKEVDNIDWDFWGLIISDYESVAKSQPRQLSRMIQKGIPPALRGMIWQLMSKSKDAELESTYAQLLKETSAHEKLIMRDLNRTFPKHEYFQDQNGIGQEGLFNVVKAYSVFDKDVGYCQGISFVVGPLLLHMPDEEAFCVLVRLMTFYNMRGHFLPGMDGLQLRLFQFDRLVEEMLPRVHQHFQAQGVNSSMYASQWFMTLFAYKFPLSLVLRIYDTIFTEGIEALFRFSIALLKRNEDRLVHMEFETLLEFLKSGLYTSYQINPINPIGINNKNTNSKEIQYNTNEFVQDAYQIRITIKKLNKYQQQYLAYQETERQARSAETIAMERLRISNNQLSQHVKQLEGSLQTLNREHIDIANELINTKIELAKVKDENDTLHHTVSDLRKSLEATTPVAVENRVREDMNTLAEKNVELITRNTHLEDQLSTLENMLIEIKMRYAESENEREVLKRKWNGLKKALG</sequence>
<dbReference type="FunFam" id="1.10.472.80:FF:000027">
    <property type="entry name" value="GTPase activating protein (Evi5)"/>
    <property type="match status" value="1"/>
</dbReference>
<keyword evidence="2 3" id="KW-0175">Coiled coil</keyword>
<keyword evidence="1" id="KW-0343">GTPase activation</keyword>
<dbReference type="FunFam" id="1.10.8.270:FF:000001">
    <property type="entry name" value="TBC1 domain family member 1"/>
    <property type="match status" value="1"/>
</dbReference>
<feature type="compositionally biased region" description="Polar residues" evidence="4">
    <location>
        <begin position="16"/>
        <end position="31"/>
    </location>
</feature>
<dbReference type="PANTHER" id="PTHR47219">
    <property type="entry name" value="RAB GTPASE-ACTIVATING PROTEIN 1-LIKE"/>
    <property type="match status" value="1"/>
</dbReference>